<dbReference type="InterPro" id="IPR011250">
    <property type="entry name" value="OMP/PagP_B-barrel"/>
</dbReference>
<reference evidence="2" key="1">
    <citation type="submission" date="2020-07" db="EMBL/GenBank/DDBJ databases">
        <title>Huge and variable diversity of episymbiotic CPR bacteria and DPANN archaea in groundwater ecosystems.</title>
        <authorList>
            <person name="He C.Y."/>
            <person name="Keren R."/>
            <person name="Whittaker M."/>
            <person name="Farag I.F."/>
            <person name="Doudna J."/>
            <person name="Cate J.H.D."/>
            <person name="Banfield J.F."/>
        </authorList>
    </citation>
    <scope>NUCLEOTIDE SEQUENCE</scope>
    <source>
        <strain evidence="2">NC_groundwater_1586_Pr3_B-0.1um_66_15</strain>
    </source>
</reference>
<gene>
    <name evidence="2" type="ORF">HY834_12450</name>
</gene>
<evidence type="ECO:0000313" key="2">
    <source>
        <dbReference type="EMBL" id="MBI4922549.1"/>
    </source>
</evidence>
<organism evidence="2 3">
    <name type="scientific">Devosia nanyangense</name>
    <dbReference type="NCBI Taxonomy" id="1228055"/>
    <lineage>
        <taxon>Bacteria</taxon>
        <taxon>Pseudomonadati</taxon>
        <taxon>Pseudomonadota</taxon>
        <taxon>Alphaproteobacteria</taxon>
        <taxon>Hyphomicrobiales</taxon>
        <taxon>Devosiaceae</taxon>
        <taxon>Devosia</taxon>
    </lineage>
</organism>
<accession>A0A933NX46</accession>
<dbReference type="EMBL" id="JACRAF010000033">
    <property type="protein sequence ID" value="MBI4922549.1"/>
    <property type="molecule type" value="Genomic_DNA"/>
</dbReference>
<evidence type="ECO:0008006" key="4">
    <source>
        <dbReference type="Google" id="ProtNLM"/>
    </source>
</evidence>
<feature type="signal peptide" evidence="1">
    <location>
        <begin position="1"/>
        <end position="22"/>
    </location>
</feature>
<sequence>MGLFRTATLAAMLSAAPFAASAADLLTVPVSTNEAVPVADASFDWNGFYAGVYGIAQTSPVGGSQYGLGVDFGAYARFDFVLVGGEVAYHGLVGGGGSTSYLQGIGTLGLAATDAIILYAAAGAGVDLGPPAESDILVGGGVDFAVADSVTLKAQYLHGFPLTGANPKDQVSVGANFHF</sequence>
<proteinExistence type="predicted"/>
<dbReference type="Proteomes" id="UP000782610">
    <property type="component" value="Unassembled WGS sequence"/>
</dbReference>
<evidence type="ECO:0000313" key="3">
    <source>
        <dbReference type="Proteomes" id="UP000782610"/>
    </source>
</evidence>
<dbReference type="AlphaFoldDB" id="A0A933NX46"/>
<evidence type="ECO:0000256" key="1">
    <source>
        <dbReference type="SAM" id="SignalP"/>
    </source>
</evidence>
<name>A0A933NX46_9HYPH</name>
<dbReference type="SUPFAM" id="SSF56925">
    <property type="entry name" value="OMPA-like"/>
    <property type="match status" value="1"/>
</dbReference>
<keyword evidence="1" id="KW-0732">Signal</keyword>
<comment type="caution">
    <text evidence="2">The sequence shown here is derived from an EMBL/GenBank/DDBJ whole genome shotgun (WGS) entry which is preliminary data.</text>
</comment>
<protein>
    <recommendedName>
        <fullName evidence="4">Outer membrane protein beta-barrel domain-containing protein</fullName>
    </recommendedName>
</protein>
<feature type="chain" id="PRO_5037184132" description="Outer membrane protein beta-barrel domain-containing protein" evidence="1">
    <location>
        <begin position="23"/>
        <end position="179"/>
    </location>
</feature>